<evidence type="ECO:0000256" key="4">
    <source>
        <dbReference type="PROSITE-ProRule" id="PRU00433"/>
    </source>
</evidence>
<dbReference type="GO" id="GO:0046872">
    <property type="term" value="F:metal ion binding"/>
    <property type="evidence" value="ECO:0007669"/>
    <property type="project" value="UniProtKB-KW"/>
</dbReference>
<dbReference type="SUPFAM" id="SSF46626">
    <property type="entry name" value="Cytochrome c"/>
    <property type="match status" value="2"/>
</dbReference>
<evidence type="ECO:0000259" key="6">
    <source>
        <dbReference type="PROSITE" id="PS51007"/>
    </source>
</evidence>
<organism evidence="7 8">
    <name type="scientific">Chitinibacter bivalviorum</name>
    <dbReference type="NCBI Taxonomy" id="2739434"/>
    <lineage>
        <taxon>Bacteria</taxon>
        <taxon>Pseudomonadati</taxon>
        <taxon>Pseudomonadota</taxon>
        <taxon>Betaproteobacteria</taxon>
        <taxon>Neisseriales</taxon>
        <taxon>Chitinibacteraceae</taxon>
        <taxon>Chitinibacter</taxon>
    </lineage>
</organism>
<dbReference type="EMBL" id="CP058627">
    <property type="protein sequence ID" value="QLG88980.1"/>
    <property type="molecule type" value="Genomic_DNA"/>
</dbReference>
<evidence type="ECO:0000256" key="1">
    <source>
        <dbReference type="ARBA" id="ARBA00022617"/>
    </source>
</evidence>
<dbReference type="RefSeq" id="WP_179355482.1">
    <property type="nucleotide sequence ID" value="NZ_CP058627.1"/>
</dbReference>
<proteinExistence type="predicted"/>
<dbReference type="PROSITE" id="PS51007">
    <property type="entry name" value="CYTC"/>
    <property type="match status" value="2"/>
</dbReference>
<keyword evidence="3 4" id="KW-0408">Iron</keyword>
<reference evidence="7 8" key="1">
    <citation type="submission" date="2020-07" db="EMBL/GenBank/DDBJ databases">
        <title>Complete genome sequence of Chitinibacter sp. 2T18.</title>
        <authorList>
            <person name="Bae J.-W."/>
            <person name="Choi J.-W."/>
        </authorList>
    </citation>
    <scope>NUCLEOTIDE SEQUENCE [LARGE SCALE GENOMIC DNA]</scope>
    <source>
        <strain evidence="7 8">2T18</strain>
    </source>
</reference>
<protein>
    <submittedName>
        <fullName evidence="7">C-type cytochrome</fullName>
    </submittedName>
</protein>
<evidence type="ECO:0000256" key="3">
    <source>
        <dbReference type="ARBA" id="ARBA00023004"/>
    </source>
</evidence>
<dbReference type="Proteomes" id="UP000509597">
    <property type="component" value="Chromosome"/>
</dbReference>
<evidence type="ECO:0000256" key="5">
    <source>
        <dbReference type="SAM" id="SignalP"/>
    </source>
</evidence>
<evidence type="ECO:0000313" key="7">
    <source>
        <dbReference type="EMBL" id="QLG88980.1"/>
    </source>
</evidence>
<name>A0A7H9BJZ1_9NEIS</name>
<dbReference type="GO" id="GO:0020037">
    <property type="term" value="F:heme binding"/>
    <property type="evidence" value="ECO:0007669"/>
    <property type="project" value="InterPro"/>
</dbReference>
<dbReference type="GO" id="GO:0009055">
    <property type="term" value="F:electron transfer activity"/>
    <property type="evidence" value="ECO:0007669"/>
    <property type="project" value="InterPro"/>
</dbReference>
<accession>A0A7H9BJZ1</accession>
<keyword evidence="5" id="KW-0732">Signal</keyword>
<keyword evidence="1 4" id="KW-0349">Heme</keyword>
<dbReference type="AlphaFoldDB" id="A0A7H9BJZ1"/>
<feature type="domain" description="Cytochrome c" evidence="6">
    <location>
        <begin position="27"/>
        <end position="138"/>
    </location>
</feature>
<dbReference type="InterPro" id="IPR036909">
    <property type="entry name" value="Cyt_c-like_dom_sf"/>
</dbReference>
<evidence type="ECO:0000313" key="8">
    <source>
        <dbReference type="Proteomes" id="UP000509597"/>
    </source>
</evidence>
<dbReference type="PANTHER" id="PTHR35008:SF4">
    <property type="entry name" value="BLL4482 PROTEIN"/>
    <property type="match status" value="1"/>
</dbReference>
<feature type="domain" description="Cytochrome c" evidence="6">
    <location>
        <begin position="171"/>
        <end position="280"/>
    </location>
</feature>
<keyword evidence="2 4" id="KW-0479">Metal-binding</keyword>
<dbReference type="InterPro" id="IPR051459">
    <property type="entry name" value="Cytochrome_c-type_DH"/>
</dbReference>
<dbReference type="Pfam" id="PF00034">
    <property type="entry name" value="Cytochrom_C"/>
    <property type="match status" value="2"/>
</dbReference>
<sequence length="286" mass="30536">MKLLTTMVLGASLAALQSAALHAQDGTLLARGKYLMEGPVACGNCHMTRGAQGQPLPEKGLSGGMLFDEPPFKAYAANITPDKKTGIGNWSEAQLAKAIREGIRPDGSVIGPPMPIGFYRSISDQDLKAIVTYLKAQPAVANPVPKSQYHMPLPPNYGPPVGKIATPPSSNKVKYGEYLAQISHCMECHTPRDAKGMLQLDQLGAGGQNFKGPWGESVSANLTPVAEGLKNWSDAEIAAAIRTGKDNQGYPLKPPMGFAFYEHISESDMGALIAYLRSLKPQKSPH</sequence>
<dbReference type="PANTHER" id="PTHR35008">
    <property type="entry name" value="BLL4482 PROTEIN-RELATED"/>
    <property type="match status" value="1"/>
</dbReference>
<feature type="chain" id="PRO_5029009375" evidence="5">
    <location>
        <begin position="24"/>
        <end position="286"/>
    </location>
</feature>
<keyword evidence="8" id="KW-1185">Reference proteome</keyword>
<dbReference type="InterPro" id="IPR009056">
    <property type="entry name" value="Cyt_c-like_dom"/>
</dbReference>
<evidence type="ECO:0000256" key="2">
    <source>
        <dbReference type="ARBA" id="ARBA00022723"/>
    </source>
</evidence>
<dbReference type="Gene3D" id="1.10.760.10">
    <property type="entry name" value="Cytochrome c-like domain"/>
    <property type="match status" value="2"/>
</dbReference>
<gene>
    <name evidence="7" type="ORF">HQ393_12440</name>
</gene>
<dbReference type="KEGG" id="chiz:HQ393_12440"/>
<feature type="signal peptide" evidence="5">
    <location>
        <begin position="1"/>
        <end position="23"/>
    </location>
</feature>